<feature type="region of interest" description="Disordered" evidence="1">
    <location>
        <begin position="144"/>
        <end position="170"/>
    </location>
</feature>
<gene>
    <name evidence="2" type="ORF">LWC34_44740</name>
</gene>
<proteinExistence type="predicted"/>
<dbReference type="EMBL" id="JAJVCN010000004">
    <property type="protein sequence ID" value="MCE7009866.1"/>
    <property type="molecule type" value="Genomic_DNA"/>
</dbReference>
<dbReference type="Proteomes" id="UP001521150">
    <property type="component" value="Unassembled WGS sequence"/>
</dbReference>
<protein>
    <submittedName>
        <fullName evidence="2">Uncharacterized protein</fullName>
    </submittedName>
</protein>
<name>A0ABS8ZTD3_9PSEU</name>
<organism evidence="2 3">
    <name type="scientific">Kibdelosporangium philippinense</name>
    <dbReference type="NCBI Taxonomy" id="211113"/>
    <lineage>
        <taxon>Bacteria</taxon>
        <taxon>Bacillati</taxon>
        <taxon>Actinomycetota</taxon>
        <taxon>Actinomycetes</taxon>
        <taxon>Pseudonocardiales</taxon>
        <taxon>Pseudonocardiaceae</taxon>
        <taxon>Kibdelosporangium</taxon>
    </lineage>
</organism>
<comment type="caution">
    <text evidence="2">The sequence shown here is derived from an EMBL/GenBank/DDBJ whole genome shotgun (WGS) entry which is preliminary data.</text>
</comment>
<evidence type="ECO:0000313" key="3">
    <source>
        <dbReference type="Proteomes" id="UP001521150"/>
    </source>
</evidence>
<sequence length="195" mass="20914">MIRTARQALVEAVLGAITESPEAILASRTMAGTLYANYYDLPPESFWATADFGDLCTSRAKEAGRASCAAVAGTETVIERGQILTTYNLATQVFELGLADRGEERGSRVAAGDLPTQLLPARAAVRPRGDSACDGLACLPRAVTSAKRHRRGTVQQSRHRQEGRSTVPRQLGRYALGHGALRQPTGPTGPDRIQR</sequence>
<evidence type="ECO:0000313" key="2">
    <source>
        <dbReference type="EMBL" id="MCE7009866.1"/>
    </source>
</evidence>
<dbReference type="RefSeq" id="WP_233731372.1">
    <property type="nucleotide sequence ID" value="NZ_JAJVCN010000004.1"/>
</dbReference>
<reference evidence="2 3" key="1">
    <citation type="submission" date="2021-12" db="EMBL/GenBank/DDBJ databases">
        <title>Genome sequence of Kibdelosporangium philippinense ATCC 49844.</title>
        <authorList>
            <person name="Fedorov E.A."/>
            <person name="Omeragic M."/>
            <person name="Shalygina K.F."/>
            <person name="Maclea K.S."/>
        </authorList>
    </citation>
    <scope>NUCLEOTIDE SEQUENCE [LARGE SCALE GENOMIC DNA]</scope>
    <source>
        <strain evidence="2 3">ATCC 49844</strain>
    </source>
</reference>
<evidence type="ECO:0000256" key="1">
    <source>
        <dbReference type="SAM" id="MobiDB-lite"/>
    </source>
</evidence>
<feature type="region of interest" description="Disordered" evidence="1">
    <location>
        <begin position="176"/>
        <end position="195"/>
    </location>
</feature>
<keyword evidence="3" id="KW-1185">Reference proteome</keyword>
<accession>A0ABS8ZTD3</accession>